<keyword evidence="4" id="KW-1185">Reference proteome</keyword>
<name>A0A9D3RYF6_ANGAN</name>
<accession>A0A9D3RYF6</accession>
<reference evidence="3" key="1">
    <citation type="submission" date="2021-01" db="EMBL/GenBank/DDBJ databases">
        <title>A chromosome-scale assembly of European eel, Anguilla anguilla.</title>
        <authorList>
            <person name="Henkel C."/>
            <person name="Jong-Raadsen S.A."/>
            <person name="Dufour S."/>
            <person name="Weltzien F.-A."/>
            <person name="Palstra A.P."/>
            <person name="Pelster B."/>
            <person name="Spaink H.P."/>
            <person name="Van Den Thillart G.E."/>
            <person name="Jansen H."/>
            <person name="Zahm M."/>
            <person name="Klopp C."/>
            <person name="Cedric C."/>
            <person name="Louis A."/>
            <person name="Berthelot C."/>
            <person name="Parey E."/>
            <person name="Roest Crollius H."/>
            <person name="Montfort J."/>
            <person name="Robinson-Rechavi M."/>
            <person name="Bucao C."/>
            <person name="Bouchez O."/>
            <person name="Gislard M."/>
            <person name="Lluch J."/>
            <person name="Milhes M."/>
            <person name="Lampietro C."/>
            <person name="Lopez Roques C."/>
            <person name="Donnadieu C."/>
            <person name="Braasch I."/>
            <person name="Desvignes T."/>
            <person name="Postlethwait J."/>
            <person name="Bobe J."/>
            <person name="Guiguen Y."/>
            <person name="Dirks R."/>
        </authorList>
    </citation>
    <scope>NUCLEOTIDE SEQUENCE</scope>
    <source>
        <strain evidence="3">Tag_6206</strain>
        <tissue evidence="3">Liver</tissue>
    </source>
</reference>
<dbReference type="InterPro" id="IPR016181">
    <property type="entry name" value="Acyl_CoA_acyltransferase"/>
</dbReference>
<evidence type="ECO:0000259" key="2">
    <source>
        <dbReference type="PROSITE" id="PS51186"/>
    </source>
</evidence>
<organism evidence="3 4">
    <name type="scientific">Anguilla anguilla</name>
    <name type="common">European freshwater eel</name>
    <name type="synonym">Muraena anguilla</name>
    <dbReference type="NCBI Taxonomy" id="7936"/>
    <lineage>
        <taxon>Eukaryota</taxon>
        <taxon>Metazoa</taxon>
        <taxon>Chordata</taxon>
        <taxon>Craniata</taxon>
        <taxon>Vertebrata</taxon>
        <taxon>Euteleostomi</taxon>
        <taxon>Actinopterygii</taxon>
        <taxon>Neopterygii</taxon>
        <taxon>Teleostei</taxon>
        <taxon>Anguilliformes</taxon>
        <taxon>Anguillidae</taxon>
        <taxon>Anguilla</taxon>
    </lineage>
</organism>
<dbReference type="AlphaFoldDB" id="A0A9D3RYF6"/>
<dbReference type="PROSITE" id="PS51186">
    <property type="entry name" value="GNAT"/>
    <property type="match status" value="1"/>
</dbReference>
<dbReference type="Gene3D" id="3.40.630.30">
    <property type="match status" value="1"/>
</dbReference>
<dbReference type="GO" id="GO:0008080">
    <property type="term" value="F:N-acetyltransferase activity"/>
    <property type="evidence" value="ECO:0007669"/>
    <property type="project" value="InterPro"/>
</dbReference>
<dbReference type="EMBL" id="JAFIRN010000005">
    <property type="protein sequence ID" value="KAG5848414.1"/>
    <property type="molecule type" value="Genomic_DNA"/>
</dbReference>
<dbReference type="Proteomes" id="UP001044222">
    <property type="component" value="Unassembled WGS sequence"/>
</dbReference>
<dbReference type="SUPFAM" id="SSF55729">
    <property type="entry name" value="Acyl-CoA N-acyltransferases (Nat)"/>
    <property type="match status" value="1"/>
</dbReference>
<evidence type="ECO:0000256" key="1">
    <source>
        <dbReference type="ARBA" id="ARBA00022679"/>
    </source>
</evidence>
<dbReference type="PANTHER" id="PTHR13947:SF60">
    <property type="entry name" value="N-ACETYLTRANSFERASE DOMAIN-CONTAINING PROTEIN"/>
    <property type="match status" value="1"/>
</dbReference>
<dbReference type="InterPro" id="IPR000182">
    <property type="entry name" value="GNAT_dom"/>
</dbReference>
<proteinExistence type="predicted"/>
<protein>
    <recommendedName>
        <fullName evidence="2">N-acetyltransferase domain-containing protein</fullName>
    </recommendedName>
</protein>
<gene>
    <name evidence="3" type="ORF">ANANG_G00098210</name>
</gene>
<dbReference type="InterPro" id="IPR050769">
    <property type="entry name" value="NAT_camello-type"/>
</dbReference>
<evidence type="ECO:0000313" key="4">
    <source>
        <dbReference type="Proteomes" id="UP001044222"/>
    </source>
</evidence>
<dbReference type="PANTHER" id="PTHR13947">
    <property type="entry name" value="GNAT FAMILY N-ACETYLTRANSFERASE"/>
    <property type="match status" value="1"/>
</dbReference>
<feature type="domain" description="N-acetyltransferase" evidence="2">
    <location>
        <begin position="131"/>
        <end position="269"/>
    </location>
</feature>
<evidence type="ECO:0000313" key="3">
    <source>
        <dbReference type="EMBL" id="KAG5848414.1"/>
    </source>
</evidence>
<dbReference type="CDD" id="cd04301">
    <property type="entry name" value="NAT_SF"/>
    <property type="match status" value="1"/>
</dbReference>
<dbReference type="Pfam" id="PF00583">
    <property type="entry name" value="Acetyltransf_1"/>
    <property type="match status" value="1"/>
</dbReference>
<comment type="caution">
    <text evidence="3">The sequence shown here is derived from an EMBL/GenBank/DDBJ whole genome shotgun (WGS) entry which is preliminary data.</text>
</comment>
<keyword evidence="1" id="KW-0808">Transferase</keyword>
<sequence length="285" mass="31896">MGTDLQVTRWSLISVEAQPVCQHIFIFRSVAVASHRRAGVGADLSAALVSFVLKEPAGVAVAMAGFRIRRYRDEDDEAVKEIFTMGMIEHVPACFVHLLKQPLVQMALMCTFCALLTSSKSLLLPVLTVTLMLAGLRQMASYMFRSYIEACLKEDLACIRETYMGKGDSCFWVAESEGQVLATVACQPSPTQPECLELKRMSVRRTHRGLGMGKALCQALADHTRERGYLAVVLGTSIIQTDAQKLYEHLGYTKIREFTYPSLMAKLSNFSIIEYRLELQERKIE</sequence>